<reference evidence="8 9" key="1">
    <citation type="journal article" date="2016" name="MSphere">
        <title>Isolation and Characterization of a Novel Gammaherpesvirus from a Microbat Cell Line.</title>
        <authorList>
            <person name="Shabman R.S."/>
            <person name="Shrivastava S."/>
            <person name="Tsibane T."/>
            <person name="Attie O."/>
            <person name="Jayaprakash A."/>
            <person name="Mire C.E."/>
            <person name="Dilley K.E."/>
            <person name="Puri V."/>
            <person name="Stockwell T.B."/>
            <person name="Geisbert T.W."/>
            <person name="Sachidanandam R."/>
            <person name="Basler C.F."/>
        </authorList>
    </citation>
    <scope>NUCLEOTIDE SEQUENCE [LARGE SCALE GENOMIC DNA]</scope>
    <source>
        <strain evidence="8 9">My-HV8/Myotis velifer incautus/USA/FCGHV/2011</strain>
    </source>
</reference>
<keyword evidence="9" id="KW-1185">Reference proteome</keyword>
<dbReference type="InterPro" id="IPR007640">
    <property type="entry name" value="UL17-like"/>
</dbReference>
<accession>A0A109QFK6</accession>
<keyword evidence="3" id="KW-1188">Viral release from host cell</keyword>
<organism evidence="8 9">
    <name type="scientific">Vespertilionid gammaherpesvirus 1</name>
    <dbReference type="NCBI Taxonomy" id="2560830"/>
    <lineage>
        <taxon>Viruses</taxon>
        <taxon>Duplodnaviria</taxon>
        <taxon>Heunggongvirae</taxon>
        <taxon>Peploviricota</taxon>
        <taxon>Herviviricetes</taxon>
        <taxon>Herpesvirales</taxon>
        <taxon>Orthoherpesviridae</taxon>
        <taxon>Gammaherpesvirinae</taxon>
        <taxon>Percavirus</taxon>
        <taxon>Percavirus vespertilionidgamma1</taxon>
    </lineage>
</organism>
<dbReference type="Proteomes" id="UP000207650">
    <property type="component" value="Segment"/>
</dbReference>
<dbReference type="EMBL" id="KU220026">
    <property type="protein sequence ID" value="AMA67387.1"/>
    <property type="molecule type" value="Genomic_DNA"/>
</dbReference>
<proteinExistence type="predicted"/>
<evidence type="ECO:0000256" key="3">
    <source>
        <dbReference type="ARBA" id="ARBA00022612"/>
    </source>
</evidence>
<evidence type="ECO:0000256" key="1">
    <source>
        <dbReference type="ARBA" id="ARBA00022561"/>
    </source>
</evidence>
<dbReference type="Pfam" id="PF04559">
    <property type="entry name" value="Herpes_UL17"/>
    <property type="match status" value="1"/>
</dbReference>
<evidence type="ECO:0000313" key="8">
    <source>
        <dbReference type="EMBL" id="AMA67387.1"/>
    </source>
</evidence>
<dbReference type="OrthoDB" id="10123at10239"/>
<gene>
    <name evidence="8" type="primary">ORF32</name>
    <name evidence="8" type="ORF">AOT99_gpORF32</name>
</gene>
<name>A0A109QFK6_9GAMA</name>
<protein>
    <submittedName>
        <fullName evidence="8">DNA packaging tegument protein UL17</fullName>
    </submittedName>
</protein>
<keyword evidence="6" id="KW-0231">Viral genome packaging</keyword>
<keyword evidence="2" id="KW-1048">Host nucleus</keyword>
<sequence>MDVHISNWRHCGSKCSFLVHVIFPEEFLYENNIPKTPNLIIHAQTRYNNSLRCTPNLRVWCKFFDTNSCNFGGESLSLATSIPIVLDCGEMYNPLDIVTLKIQDPATKEKIFIDFFYMSLVTTFKKEKEVVKIGNEKKQQEASKNEETTQLEEIFRSIVPESSRNDKRSCSPLSVLSGLLHTEINSVQRHHHALENPGAVRGTDAPQKKLSKDISQKNEKEPILLKYKLLKKYNITYTPKTHIISKSTFVVCTYIDFPCCNVSSCNSVLDLMTLQEMQNINPLGALILNNTFLETKQLECVHSIEHACSDDEMQIYQKLPICIENKKYTRDILNDHFEEACFVLRQTVSESCSWVKACLALTNKKTGIWVDVLDLWERGKPTLGKQINHTSYNYDHNTFWITLLDCPEVQTVIKREGCACLVVDTSLSAWLIIPGGFAIKGQYFISEEDLKIIKWRYG</sequence>
<evidence type="ECO:0000256" key="4">
    <source>
        <dbReference type="ARBA" id="ARBA00022844"/>
    </source>
</evidence>
<evidence type="ECO:0000256" key="6">
    <source>
        <dbReference type="ARBA" id="ARBA00023219"/>
    </source>
</evidence>
<evidence type="ECO:0000313" key="9">
    <source>
        <dbReference type="Proteomes" id="UP000207650"/>
    </source>
</evidence>
<dbReference type="KEGG" id="vg:26836949"/>
<evidence type="ECO:0000256" key="7">
    <source>
        <dbReference type="SAM" id="MobiDB-lite"/>
    </source>
</evidence>
<keyword evidence="4" id="KW-0946">Virion</keyword>
<feature type="region of interest" description="Disordered" evidence="7">
    <location>
        <begin position="195"/>
        <end position="215"/>
    </location>
</feature>
<evidence type="ECO:0000256" key="2">
    <source>
        <dbReference type="ARBA" id="ARBA00022562"/>
    </source>
</evidence>
<keyword evidence="5" id="KW-0426">Late protein</keyword>
<dbReference type="GO" id="GO:0019028">
    <property type="term" value="C:viral capsid"/>
    <property type="evidence" value="ECO:0007669"/>
    <property type="project" value="UniProtKB-KW"/>
</dbReference>
<feature type="compositionally biased region" description="Basic and acidic residues" evidence="7">
    <location>
        <begin position="206"/>
        <end position="215"/>
    </location>
</feature>
<evidence type="ECO:0000256" key="5">
    <source>
        <dbReference type="ARBA" id="ARBA00022921"/>
    </source>
</evidence>
<dbReference type="GO" id="GO:0051276">
    <property type="term" value="P:chromosome organization"/>
    <property type="evidence" value="ECO:0007669"/>
    <property type="project" value="InterPro"/>
</dbReference>
<keyword evidence="1" id="KW-0167">Capsid protein</keyword>